<organism evidence="4 5">
    <name type="scientific">Clathrus columnatus</name>
    <dbReference type="NCBI Taxonomy" id="1419009"/>
    <lineage>
        <taxon>Eukaryota</taxon>
        <taxon>Fungi</taxon>
        <taxon>Dikarya</taxon>
        <taxon>Basidiomycota</taxon>
        <taxon>Agaricomycotina</taxon>
        <taxon>Agaricomycetes</taxon>
        <taxon>Phallomycetidae</taxon>
        <taxon>Phallales</taxon>
        <taxon>Clathraceae</taxon>
        <taxon>Clathrus</taxon>
    </lineage>
</organism>
<feature type="compositionally biased region" description="Acidic residues" evidence="3">
    <location>
        <begin position="33"/>
        <end position="51"/>
    </location>
</feature>
<reference evidence="4" key="1">
    <citation type="submission" date="2021-10" db="EMBL/GenBank/DDBJ databases">
        <title>De novo Genome Assembly of Clathrus columnatus (Basidiomycota, Fungi) Using Illumina and Nanopore Sequence Data.</title>
        <authorList>
            <person name="Ogiso-Tanaka E."/>
            <person name="Itagaki H."/>
            <person name="Hosoya T."/>
            <person name="Hosaka K."/>
        </authorList>
    </citation>
    <scope>NUCLEOTIDE SEQUENCE</scope>
    <source>
        <strain evidence="4">MO-923</strain>
    </source>
</reference>
<keyword evidence="2" id="KW-0647">Proteasome</keyword>
<dbReference type="GO" id="GO:0000724">
    <property type="term" value="P:double-strand break repair via homologous recombination"/>
    <property type="evidence" value="ECO:0007669"/>
    <property type="project" value="TreeGrafter"/>
</dbReference>
<comment type="caution">
    <text evidence="4">The sequence shown here is derived from an EMBL/GenBank/DDBJ whole genome shotgun (WGS) entry which is preliminary data.</text>
</comment>
<name>A0AAV5A3V0_9AGAM</name>
<proteinExistence type="inferred from homology"/>
<dbReference type="PANTHER" id="PTHR16771">
    <property type="entry name" value="26 PROTEASOME COMPLEX SUBUNIT DSS1"/>
    <property type="match status" value="1"/>
</dbReference>
<dbReference type="AlphaFoldDB" id="A0AAV5A3V0"/>
<feature type="compositionally biased region" description="Low complexity" evidence="3">
    <location>
        <begin position="8"/>
        <end position="19"/>
    </location>
</feature>
<dbReference type="GO" id="GO:0043248">
    <property type="term" value="P:proteasome assembly"/>
    <property type="evidence" value="ECO:0007669"/>
    <property type="project" value="UniProtKB-UniRule"/>
</dbReference>
<dbReference type="GO" id="GO:0006406">
    <property type="term" value="P:mRNA export from nucleus"/>
    <property type="evidence" value="ECO:0007669"/>
    <property type="project" value="UniProtKB-UniRule"/>
</dbReference>
<dbReference type="InterPro" id="IPR007834">
    <property type="entry name" value="DSS1_SEM1"/>
</dbReference>
<dbReference type="GO" id="GO:0008541">
    <property type="term" value="C:proteasome regulatory particle, lid subcomplex"/>
    <property type="evidence" value="ECO:0007669"/>
    <property type="project" value="UniProtKB-UniRule"/>
</dbReference>
<dbReference type="PANTHER" id="PTHR16771:SF0">
    <property type="entry name" value="26S PROTEASOME COMPLEX SUBUNIT SEM1"/>
    <property type="match status" value="1"/>
</dbReference>
<comment type="similarity">
    <text evidence="1 2">Belongs to the DSS1/SEM1 family.</text>
</comment>
<dbReference type="EMBL" id="BPWL01000003">
    <property type="protein sequence ID" value="GJJ08148.1"/>
    <property type="molecule type" value="Genomic_DNA"/>
</dbReference>
<evidence type="ECO:0000313" key="5">
    <source>
        <dbReference type="Proteomes" id="UP001050691"/>
    </source>
</evidence>
<dbReference type="SMART" id="SM01385">
    <property type="entry name" value="DSS1_SEM1"/>
    <property type="match status" value="1"/>
</dbReference>
<protein>
    <recommendedName>
        <fullName evidence="2">26S proteasome complex subunit SEM1</fullName>
    </recommendedName>
</protein>
<sequence length="105" mass="11693">MSSTAQKPTETNQTNNTPQAGNEKQNQTLLSTLEEDDEFEEFPVQDWDDSETNLAQLTGTNGGNGNQLWEDNWDDDDIEDEFSLQLRNELGKANKSSAGGDAMQH</sequence>
<dbReference type="Pfam" id="PF05160">
    <property type="entry name" value="DSS1_SEM1"/>
    <property type="match status" value="1"/>
</dbReference>
<dbReference type="GO" id="GO:0005634">
    <property type="term" value="C:nucleus"/>
    <property type="evidence" value="ECO:0007669"/>
    <property type="project" value="UniProtKB-SubCell"/>
</dbReference>
<evidence type="ECO:0000313" key="4">
    <source>
        <dbReference type="EMBL" id="GJJ08148.1"/>
    </source>
</evidence>
<feature type="region of interest" description="Disordered" evidence="3">
    <location>
        <begin position="1"/>
        <end position="76"/>
    </location>
</feature>
<keyword evidence="5" id="KW-1185">Reference proteome</keyword>
<comment type="function">
    <text evidence="2">Component of the 26S proteasome, a multiprotein complex involved in the ATP-dependent degradation of ubiquitinated proteins.</text>
</comment>
<dbReference type="Proteomes" id="UP001050691">
    <property type="component" value="Unassembled WGS sequence"/>
</dbReference>
<evidence type="ECO:0000256" key="3">
    <source>
        <dbReference type="SAM" id="MobiDB-lite"/>
    </source>
</evidence>
<evidence type="ECO:0000256" key="1">
    <source>
        <dbReference type="ARBA" id="ARBA00034491"/>
    </source>
</evidence>
<feature type="compositionally biased region" description="Polar residues" evidence="3">
    <location>
        <begin position="20"/>
        <end position="31"/>
    </location>
</feature>
<accession>A0AAV5A3V0</accession>
<evidence type="ECO:0000256" key="2">
    <source>
        <dbReference type="RuleBase" id="RU369057"/>
    </source>
</evidence>
<comment type="subcellular location">
    <subcellularLocation>
        <location evidence="2">Nucleus</location>
    </subcellularLocation>
</comment>
<gene>
    <name evidence="4" type="ORF">Clacol_002356</name>
</gene>
<keyword evidence="2" id="KW-0539">Nucleus</keyword>